<comment type="caution">
    <text evidence="1">The sequence shown here is derived from an EMBL/GenBank/DDBJ whole genome shotgun (WGS) entry which is preliminary data.</text>
</comment>
<name>A0A392QEZ4_9FABA</name>
<evidence type="ECO:0000313" key="2">
    <source>
        <dbReference type="Proteomes" id="UP000265520"/>
    </source>
</evidence>
<feature type="non-terminal residue" evidence="1">
    <location>
        <position position="1"/>
    </location>
</feature>
<feature type="non-terminal residue" evidence="1">
    <location>
        <position position="35"/>
    </location>
</feature>
<accession>A0A392QEZ4</accession>
<organism evidence="1 2">
    <name type="scientific">Trifolium medium</name>
    <dbReference type="NCBI Taxonomy" id="97028"/>
    <lineage>
        <taxon>Eukaryota</taxon>
        <taxon>Viridiplantae</taxon>
        <taxon>Streptophyta</taxon>
        <taxon>Embryophyta</taxon>
        <taxon>Tracheophyta</taxon>
        <taxon>Spermatophyta</taxon>
        <taxon>Magnoliopsida</taxon>
        <taxon>eudicotyledons</taxon>
        <taxon>Gunneridae</taxon>
        <taxon>Pentapetalae</taxon>
        <taxon>rosids</taxon>
        <taxon>fabids</taxon>
        <taxon>Fabales</taxon>
        <taxon>Fabaceae</taxon>
        <taxon>Papilionoideae</taxon>
        <taxon>50 kb inversion clade</taxon>
        <taxon>NPAAA clade</taxon>
        <taxon>Hologalegina</taxon>
        <taxon>IRL clade</taxon>
        <taxon>Trifolieae</taxon>
        <taxon>Trifolium</taxon>
    </lineage>
</organism>
<dbReference type="Proteomes" id="UP000265520">
    <property type="component" value="Unassembled WGS sequence"/>
</dbReference>
<keyword evidence="2" id="KW-1185">Reference proteome</keyword>
<dbReference type="AlphaFoldDB" id="A0A392QEZ4"/>
<evidence type="ECO:0000313" key="1">
    <source>
        <dbReference type="EMBL" id="MCI22422.1"/>
    </source>
</evidence>
<dbReference type="EMBL" id="LXQA010130449">
    <property type="protein sequence ID" value="MCI22422.1"/>
    <property type="molecule type" value="Genomic_DNA"/>
</dbReference>
<sequence>GYAAGSAIPSPLKNVEKAFLKKYWAKWKANHTGRT</sequence>
<protein>
    <submittedName>
        <fullName evidence="1">Tyrosyl-DNA phosphodiesterase 1-like</fullName>
    </submittedName>
</protein>
<proteinExistence type="predicted"/>
<reference evidence="1 2" key="1">
    <citation type="journal article" date="2018" name="Front. Plant Sci.">
        <title>Red Clover (Trifolium pratense) and Zigzag Clover (T. medium) - A Picture of Genomic Similarities and Differences.</title>
        <authorList>
            <person name="Dluhosova J."/>
            <person name="Istvanek J."/>
            <person name="Nedelnik J."/>
            <person name="Repkova J."/>
        </authorList>
    </citation>
    <scope>NUCLEOTIDE SEQUENCE [LARGE SCALE GENOMIC DNA]</scope>
    <source>
        <strain evidence="2">cv. 10/8</strain>
        <tissue evidence="1">Leaf</tissue>
    </source>
</reference>